<dbReference type="STRING" id="419481.SAMN05216233_101252"/>
<dbReference type="Pfam" id="PF02120">
    <property type="entry name" value="Flg_hook"/>
    <property type="match status" value="1"/>
</dbReference>
<feature type="domain" description="Flagellar hook-length control protein-like C-terminal" evidence="2">
    <location>
        <begin position="300"/>
        <end position="378"/>
    </location>
</feature>
<name>A0A1G5AKA7_9BACT</name>
<dbReference type="Proteomes" id="UP000198870">
    <property type="component" value="Unassembled WGS sequence"/>
</dbReference>
<feature type="region of interest" description="Disordered" evidence="1">
    <location>
        <begin position="70"/>
        <end position="133"/>
    </location>
</feature>
<evidence type="ECO:0000313" key="3">
    <source>
        <dbReference type="EMBL" id="SCX78312.1"/>
    </source>
</evidence>
<feature type="region of interest" description="Disordered" evidence="1">
    <location>
        <begin position="1"/>
        <end position="51"/>
    </location>
</feature>
<gene>
    <name evidence="3" type="ORF">SAMN05216233_101252</name>
</gene>
<dbReference type="CDD" id="cd17470">
    <property type="entry name" value="T3SS_Flik_C"/>
    <property type="match status" value="1"/>
</dbReference>
<organism evidence="3 4">
    <name type="scientific">Desulfoluna spongiiphila</name>
    <dbReference type="NCBI Taxonomy" id="419481"/>
    <lineage>
        <taxon>Bacteria</taxon>
        <taxon>Pseudomonadati</taxon>
        <taxon>Thermodesulfobacteriota</taxon>
        <taxon>Desulfobacteria</taxon>
        <taxon>Desulfobacterales</taxon>
        <taxon>Desulfolunaceae</taxon>
        <taxon>Desulfoluna</taxon>
    </lineage>
</organism>
<feature type="compositionally biased region" description="Basic and acidic residues" evidence="1">
    <location>
        <begin position="212"/>
        <end position="224"/>
    </location>
</feature>
<dbReference type="InterPro" id="IPR038610">
    <property type="entry name" value="FliK-like_C_sf"/>
</dbReference>
<feature type="region of interest" description="Disordered" evidence="1">
    <location>
        <begin position="382"/>
        <end position="432"/>
    </location>
</feature>
<dbReference type="InterPro" id="IPR021136">
    <property type="entry name" value="Flagellar_hook_control-like_C"/>
</dbReference>
<dbReference type="AlphaFoldDB" id="A0A1G5AKA7"/>
<evidence type="ECO:0000256" key="1">
    <source>
        <dbReference type="SAM" id="MobiDB-lite"/>
    </source>
</evidence>
<feature type="compositionally biased region" description="Basic and acidic residues" evidence="1">
    <location>
        <begin position="33"/>
        <end position="51"/>
    </location>
</feature>
<sequence length="432" mass="43612">MGPEALGAGATEGASLKGKATSAKKTALPMVEAKARGKKGEASEAEDGKGEEAVADLLAGLAATPSVPAVMKEGTLPAELGAGTPAEHGPEKNAGAPGRPGAKLPPAPGGTDRMTFQAGGTPGAGKSPQPAGEVGVDRFAEMVRGAAEGKKSPRMETPPSSPAAAATKATDGKAATAVAGAAEGLGNAVVRPASRLKSGGAKGTSPAEQIVDDAKAPRAGRKETPAMAAGHGARSRAPQTEEPVADPLRAVKPIAVDRAGAPVVPSASEIVAAASELEPTAATDTPKSGLTRQLALQVGRQIATSLKKNDREVTFQVRPPSLGRIQIRIEKEGEAVSVRIVSEKEKAGEILAAGKHDLRALMADHGIRLDRIEVTSGATMDFMAQNGGSMDDRSGRGRSSPRQDGQGRSGEAEGEVAAQKKREHDGAISVMA</sequence>
<reference evidence="3 4" key="1">
    <citation type="submission" date="2016-10" db="EMBL/GenBank/DDBJ databases">
        <authorList>
            <person name="de Groot N.N."/>
        </authorList>
    </citation>
    <scope>NUCLEOTIDE SEQUENCE [LARGE SCALE GENOMIC DNA]</scope>
    <source>
        <strain evidence="3 4">AA1</strain>
    </source>
</reference>
<feature type="region of interest" description="Disordered" evidence="1">
    <location>
        <begin position="146"/>
        <end position="169"/>
    </location>
</feature>
<feature type="compositionally biased region" description="Low complexity" evidence="1">
    <location>
        <begin position="397"/>
        <end position="406"/>
    </location>
</feature>
<feature type="region of interest" description="Disordered" evidence="1">
    <location>
        <begin position="196"/>
        <end position="243"/>
    </location>
</feature>
<evidence type="ECO:0000313" key="4">
    <source>
        <dbReference type="Proteomes" id="UP000198870"/>
    </source>
</evidence>
<dbReference type="EMBL" id="FMUX01000001">
    <property type="protein sequence ID" value="SCX78312.1"/>
    <property type="molecule type" value="Genomic_DNA"/>
</dbReference>
<keyword evidence="4" id="KW-1185">Reference proteome</keyword>
<proteinExistence type="predicted"/>
<accession>A0A1G5AKA7</accession>
<dbReference type="Gene3D" id="3.30.750.140">
    <property type="match status" value="1"/>
</dbReference>
<evidence type="ECO:0000259" key="2">
    <source>
        <dbReference type="Pfam" id="PF02120"/>
    </source>
</evidence>
<protein>
    <submittedName>
        <fullName evidence="3">Hook-length control protein FliK</fullName>
    </submittedName>
</protein>